<gene>
    <name evidence="2" type="ORF">STAS_14595</name>
</gene>
<accession>A0A5A7PYZ6</accession>
<comment type="caution">
    <text evidence="2">The sequence shown here is derived from an EMBL/GenBank/DDBJ whole genome shotgun (WGS) entry which is preliminary data.</text>
</comment>
<dbReference type="Proteomes" id="UP000325081">
    <property type="component" value="Unassembled WGS sequence"/>
</dbReference>
<evidence type="ECO:0000313" key="2">
    <source>
        <dbReference type="EMBL" id="GER38123.1"/>
    </source>
</evidence>
<dbReference type="EMBL" id="BKCP01005461">
    <property type="protein sequence ID" value="GER38123.1"/>
    <property type="molecule type" value="Genomic_DNA"/>
</dbReference>
<proteinExistence type="predicted"/>
<evidence type="ECO:0000313" key="3">
    <source>
        <dbReference type="Proteomes" id="UP000325081"/>
    </source>
</evidence>
<reference evidence="3" key="1">
    <citation type="journal article" date="2019" name="Curr. Biol.">
        <title>Genome Sequence of Striga asiatica Provides Insight into the Evolution of Plant Parasitism.</title>
        <authorList>
            <person name="Yoshida S."/>
            <person name="Kim S."/>
            <person name="Wafula E.K."/>
            <person name="Tanskanen J."/>
            <person name="Kim Y.M."/>
            <person name="Honaas L."/>
            <person name="Yang Z."/>
            <person name="Spallek T."/>
            <person name="Conn C.E."/>
            <person name="Ichihashi Y."/>
            <person name="Cheong K."/>
            <person name="Cui S."/>
            <person name="Der J.P."/>
            <person name="Gundlach H."/>
            <person name="Jiao Y."/>
            <person name="Hori C."/>
            <person name="Ishida J.K."/>
            <person name="Kasahara H."/>
            <person name="Kiba T."/>
            <person name="Kim M.S."/>
            <person name="Koo N."/>
            <person name="Laohavisit A."/>
            <person name="Lee Y.H."/>
            <person name="Lumba S."/>
            <person name="McCourt P."/>
            <person name="Mortimer J.C."/>
            <person name="Mutuku J.M."/>
            <person name="Nomura T."/>
            <person name="Sasaki-Sekimoto Y."/>
            <person name="Seto Y."/>
            <person name="Wang Y."/>
            <person name="Wakatake T."/>
            <person name="Sakakibara H."/>
            <person name="Demura T."/>
            <person name="Yamaguchi S."/>
            <person name="Yoneyama K."/>
            <person name="Manabe R.I."/>
            <person name="Nelson D.C."/>
            <person name="Schulman A.H."/>
            <person name="Timko M.P."/>
            <person name="dePamphilis C.W."/>
            <person name="Choi D."/>
            <person name="Shirasu K."/>
        </authorList>
    </citation>
    <scope>NUCLEOTIDE SEQUENCE [LARGE SCALE GENOMIC DNA]</scope>
    <source>
        <strain evidence="3">cv. UVA1</strain>
    </source>
</reference>
<feature type="region of interest" description="Disordered" evidence="1">
    <location>
        <begin position="128"/>
        <end position="167"/>
    </location>
</feature>
<dbReference type="AlphaFoldDB" id="A0A5A7PYZ6"/>
<name>A0A5A7PYZ6_STRAF</name>
<sequence>MNLSTVGEANQLFHFFAQLLPHPNIFRVTQIRANSYRPTPPILSSGQRTSHFTRYYFRKREDGQEIQYQKIGSNRRSKSDSKLTSQEWISSSEEGFRDLGFRLKFPIWVSKSKDLAGVEFRDTNTKYAKSRDPRTRRQARKKGQGSMSDPDKPPYLLFDKSDTRGKESAFPFPRYARGVFRKGEEIYLDLTLGS</sequence>
<organism evidence="2 3">
    <name type="scientific">Striga asiatica</name>
    <name type="common">Asiatic witchweed</name>
    <name type="synonym">Buchnera asiatica</name>
    <dbReference type="NCBI Taxonomy" id="4170"/>
    <lineage>
        <taxon>Eukaryota</taxon>
        <taxon>Viridiplantae</taxon>
        <taxon>Streptophyta</taxon>
        <taxon>Embryophyta</taxon>
        <taxon>Tracheophyta</taxon>
        <taxon>Spermatophyta</taxon>
        <taxon>Magnoliopsida</taxon>
        <taxon>eudicotyledons</taxon>
        <taxon>Gunneridae</taxon>
        <taxon>Pentapetalae</taxon>
        <taxon>asterids</taxon>
        <taxon>lamiids</taxon>
        <taxon>Lamiales</taxon>
        <taxon>Orobanchaceae</taxon>
        <taxon>Buchnereae</taxon>
        <taxon>Striga</taxon>
    </lineage>
</organism>
<protein>
    <submittedName>
        <fullName evidence="2">Potassium voltage-gated channel subfamily Amember 3</fullName>
    </submittedName>
</protein>
<keyword evidence="3" id="KW-1185">Reference proteome</keyword>
<evidence type="ECO:0000256" key="1">
    <source>
        <dbReference type="SAM" id="MobiDB-lite"/>
    </source>
</evidence>